<sequence>MTFKSLIAATTLIAGTLAATAAQAAQCVPQREAEALVLNLGSTLVGSTAATCSPTLPANAYLRRSVAPLTAKFAATSDAAWPLAREALRKIAGPDVSPMLDSELARPMVTAMVAPMLAQQINAQDCPAIDRVLALLDPLPARNTAALIVTIVEIAGRNRKAARPPFTLCPPGTPS</sequence>
<feature type="signal peptide" evidence="1">
    <location>
        <begin position="1"/>
        <end position="24"/>
    </location>
</feature>
<keyword evidence="1" id="KW-0732">Signal</keyword>
<keyword evidence="3" id="KW-1185">Reference proteome</keyword>
<evidence type="ECO:0000256" key="1">
    <source>
        <dbReference type="SAM" id="SignalP"/>
    </source>
</evidence>
<proteinExistence type="predicted"/>
<gene>
    <name evidence="2" type="ORF">M9980_05260</name>
</gene>
<dbReference type="Proteomes" id="UP001055580">
    <property type="component" value="Chromosome"/>
</dbReference>
<dbReference type="EMBL" id="CP098401">
    <property type="protein sequence ID" value="URW76621.1"/>
    <property type="molecule type" value="Genomic_DNA"/>
</dbReference>
<evidence type="ECO:0000313" key="2">
    <source>
        <dbReference type="EMBL" id="URW76621.1"/>
    </source>
</evidence>
<evidence type="ECO:0008006" key="4">
    <source>
        <dbReference type="Google" id="ProtNLM"/>
    </source>
</evidence>
<evidence type="ECO:0000313" key="3">
    <source>
        <dbReference type="Proteomes" id="UP001055580"/>
    </source>
</evidence>
<organism evidence="2 3">
    <name type="scientific">Sphingomonas donggukensis</name>
    <dbReference type="NCBI Taxonomy" id="2949093"/>
    <lineage>
        <taxon>Bacteria</taxon>
        <taxon>Pseudomonadati</taxon>
        <taxon>Pseudomonadota</taxon>
        <taxon>Alphaproteobacteria</taxon>
        <taxon>Sphingomonadales</taxon>
        <taxon>Sphingomonadaceae</taxon>
        <taxon>Sphingomonas</taxon>
    </lineage>
</organism>
<name>A0ABY4TY92_9SPHN</name>
<accession>A0ABY4TY92</accession>
<reference evidence="2" key="1">
    <citation type="submission" date="2022-05" db="EMBL/GenBank/DDBJ databases">
        <title>Sphingomonas sp. strain RMG20 Genome sequencing and assembly.</title>
        <authorList>
            <person name="Kim I."/>
        </authorList>
    </citation>
    <scope>NUCLEOTIDE SEQUENCE</scope>
    <source>
        <strain evidence="2">RMG20</strain>
    </source>
</reference>
<feature type="chain" id="PRO_5046407429" description="Secreted protein" evidence="1">
    <location>
        <begin position="25"/>
        <end position="175"/>
    </location>
</feature>
<dbReference type="RefSeq" id="WP_250754186.1">
    <property type="nucleotide sequence ID" value="NZ_CP098401.1"/>
</dbReference>
<protein>
    <recommendedName>
        <fullName evidence="4">Secreted protein</fullName>
    </recommendedName>
</protein>